<gene>
    <name evidence="7" type="ORF">METZ01_LOCUS296894</name>
</gene>
<dbReference type="PRINTS" id="PR00164">
    <property type="entry name" value="ABC2TRNSPORT"/>
</dbReference>
<protein>
    <recommendedName>
        <fullName evidence="6">ABC transmembrane type-2 domain-containing protein</fullName>
    </recommendedName>
</protein>
<feature type="transmembrane region" description="Helical" evidence="5">
    <location>
        <begin position="59"/>
        <end position="77"/>
    </location>
</feature>
<dbReference type="Pfam" id="PF01061">
    <property type="entry name" value="ABC2_membrane"/>
    <property type="match status" value="1"/>
</dbReference>
<keyword evidence="3 5" id="KW-1133">Transmembrane helix</keyword>
<feature type="domain" description="ABC transmembrane type-2" evidence="6">
    <location>
        <begin position="24"/>
        <end position="255"/>
    </location>
</feature>
<evidence type="ECO:0000256" key="3">
    <source>
        <dbReference type="ARBA" id="ARBA00022989"/>
    </source>
</evidence>
<feature type="transmembrane region" description="Helical" evidence="5">
    <location>
        <begin position="139"/>
        <end position="169"/>
    </location>
</feature>
<dbReference type="PROSITE" id="PS51012">
    <property type="entry name" value="ABC_TM2"/>
    <property type="match status" value="1"/>
</dbReference>
<keyword evidence="4 5" id="KW-0472">Membrane</keyword>
<evidence type="ECO:0000259" key="6">
    <source>
        <dbReference type="PROSITE" id="PS51012"/>
    </source>
</evidence>
<feature type="transmembrane region" description="Helical" evidence="5">
    <location>
        <begin position="105"/>
        <end position="127"/>
    </location>
</feature>
<feature type="transmembrane region" description="Helical" evidence="5">
    <location>
        <begin position="228"/>
        <end position="252"/>
    </location>
</feature>
<dbReference type="InterPro" id="IPR000412">
    <property type="entry name" value="ABC_2_transport"/>
</dbReference>
<feature type="transmembrane region" description="Helical" evidence="5">
    <location>
        <begin position="176"/>
        <end position="197"/>
    </location>
</feature>
<accession>A0A382M5T5</accession>
<dbReference type="GO" id="GO:0043190">
    <property type="term" value="C:ATP-binding cassette (ABC) transporter complex"/>
    <property type="evidence" value="ECO:0007669"/>
    <property type="project" value="InterPro"/>
</dbReference>
<dbReference type="EMBL" id="UINC01091350">
    <property type="protein sequence ID" value="SVC44040.1"/>
    <property type="molecule type" value="Genomic_DNA"/>
</dbReference>
<reference evidence="7" key="1">
    <citation type="submission" date="2018-05" db="EMBL/GenBank/DDBJ databases">
        <authorList>
            <person name="Lanie J.A."/>
            <person name="Ng W.-L."/>
            <person name="Kazmierczak K.M."/>
            <person name="Andrzejewski T.M."/>
            <person name="Davidsen T.M."/>
            <person name="Wayne K.J."/>
            <person name="Tettelin H."/>
            <person name="Glass J.I."/>
            <person name="Rusch D."/>
            <person name="Podicherti R."/>
            <person name="Tsui H.-C.T."/>
            <person name="Winkler M.E."/>
        </authorList>
    </citation>
    <scope>NUCLEOTIDE SEQUENCE</scope>
</reference>
<organism evidence="7">
    <name type="scientific">marine metagenome</name>
    <dbReference type="NCBI Taxonomy" id="408172"/>
    <lineage>
        <taxon>unclassified sequences</taxon>
        <taxon>metagenomes</taxon>
        <taxon>ecological metagenomes</taxon>
    </lineage>
</organism>
<dbReference type="InterPro" id="IPR013525">
    <property type="entry name" value="ABC2_TM"/>
</dbReference>
<evidence type="ECO:0000256" key="1">
    <source>
        <dbReference type="ARBA" id="ARBA00004141"/>
    </source>
</evidence>
<dbReference type="GO" id="GO:0140359">
    <property type="term" value="F:ABC-type transporter activity"/>
    <property type="evidence" value="ECO:0007669"/>
    <property type="project" value="InterPro"/>
</dbReference>
<dbReference type="AlphaFoldDB" id="A0A382M5T5"/>
<dbReference type="InterPro" id="IPR051784">
    <property type="entry name" value="Nod_factor_ABC_transporter"/>
</dbReference>
<evidence type="ECO:0000256" key="4">
    <source>
        <dbReference type="ARBA" id="ARBA00023136"/>
    </source>
</evidence>
<dbReference type="PANTHER" id="PTHR43229:SF6">
    <property type="entry name" value="ABC-TYPE MULTIDRUG TRANSPORT SYSTEM, PERMEASE COMPONENT"/>
    <property type="match status" value="1"/>
</dbReference>
<evidence type="ECO:0000256" key="2">
    <source>
        <dbReference type="ARBA" id="ARBA00022692"/>
    </source>
</evidence>
<feature type="transmembrane region" description="Helical" evidence="5">
    <location>
        <begin position="21"/>
        <end position="39"/>
    </location>
</feature>
<name>A0A382M5T5_9ZZZZ</name>
<proteinExistence type="predicted"/>
<sequence>MNAFWIAQLKKDFLWAYSYKISFFGQFFGILVAVFTFFFVSETFAMSQSPHLKQYGNNYFLFAIIGMSIVDFISTCLRSSTKSIREAQAFGYIDMVLNAKISPRYFVICSMIYPCCIGLVRVFLYLLVANLFKDFELSFLNIIYVTLLSILTLLPFLGVGLLAASFVLAFKQGDPVNLFVNMLITVFSGVIFPVSVLPEALQYVSNMIPVTYGLDMIRKVIIFNSSDYISLAIIFYLLLFFAVLLALGVFAMDRTIAAIKLSGTSGRY</sequence>
<keyword evidence="2 5" id="KW-0812">Transmembrane</keyword>
<evidence type="ECO:0000256" key="5">
    <source>
        <dbReference type="SAM" id="Phobius"/>
    </source>
</evidence>
<evidence type="ECO:0000313" key="7">
    <source>
        <dbReference type="EMBL" id="SVC44040.1"/>
    </source>
</evidence>
<comment type="subcellular location">
    <subcellularLocation>
        <location evidence="1">Membrane</location>
        <topology evidence="1">Multi-pass membrane protein</topology>
    </subcellularLocation>
</comment>
<dbReference type="InterPro" id="IPR047817">
    <property type="entry name" value="ABC2_TM_bact-type"/>
</dbReference>
<dbReference type="PANTHER" id="PTHR43229">
    <property type="entry name" value="NODULATION PROTEIN J"/>
    <property type="match status" value="1"/>
</dbReference>